<reference evidence="2 3" key="1">
    <citation type="submission" date="2024-06" db="EMBL/GenBank/DDBJ databases">
        <title>A chromosome-level genome assembly of beet webworm, Loxostege sticticalis.</title>
        <authorList>
            <person name="Zhang Y."/>
        </authorList>
    </citation>
    <scope>NUCLEOTIDE SEQUENCE [LARGE SCALE GENOMIC DNA]</scope>
    <source>
        <strain evidence="2">AQ026</strain>
        <tissue evidence="2">Whole body</tissue>
    </source>
</reference>
<keyword evidence="1" id="KW-0472">Membrane</keyword>
<evidence type="ECO:0000256" key="1">
    <source>
        <dbReference type="SAM" id="Phobius"/>
    </source>
</evidence>
<comment type="caution">
    <text evidence="2">The sequence shown here is derived from an EMBL/GenBank/DDBJ whole genome shotgun (WGS) entry which is preliminary data.</text>
</comment>
<proteinExistence type="predicted"/>
<keyword evidence="1" id="KW-0812">Transmembrane</keyword>
<evidence type="ECO:0000313" key="3">
    <source>
        <dbReference type="Proteomes" id="UP001549920"/>
    </source>
</evidence>
<evidence type="ECO:0000313" key="2">
    <source>
        <dbReference type="EMBL" id="KAL0883001.1"/>
    </source>
</evidence>
<name>A0ABR3I2F9_LOXSC</name>
<accession>A0ABR3I2F9</accession>
<keyword evidence="1" id="KW-1133">Transmembrane helix</keyword>
<dbReference type="Proteomes" id="UP001549920">
    <property type="component" value="Unassembled WGS sequence"/>
</dbReference>
<protein>
    <submittedName>
        <fullName evidence="2">Uncharacterized protein</fullName>
    </submittedName>
</protein>
<keyword evidence="3" id="KW-1185">Reference proteome</keyword>
<dbReference type="EMBL" id="JBEUOH010000009">
    <property type="protein sequence ID" value="KAL0883001.1"/>
    <property type="molecule type" value="Genomic_DNA"/>
</dbReference>
<organism evidence="2 3">
    <name type="scientific">Loxostege sticticalis</name>
    <name type="common">Beet webworm moth</name>
    <dbReference type="NCBI Taxonomy" id="481309"/>
    <lineage>
        <taxon>Eukaryota</taxon>
        <taxon>Metazoa</taxon>
        <taxon>Ecdysozoa</taxon>
        <taxon>Arthropoda</taxon>
        <taxon>Hexapoda</taxon>
        <taxon>Insecta</taxon>
        <taxon>Pterygota</taxon>
        <taxon>Neoptera</taxon>
        <taxon>Endopterygota</taxon>
        <taxon>Lepidoptera</taxon>
        <taxon>Glossata</taxon>
        <taxon>Ditrysia</taxon>
        <taxon>Pyraloidea</taxon>
        <taxon>Crambidae</taxon>
        <taxon>Pyraustinae</taxon>
        <taxon>Loxostege</taxon>
    </lineage>
</organism>
<sequence>MCCIFTCCGWMIDLIQRLWTFTMACCISSAVCCVLVTASMSGIALGYNYSLAEYIDLKETNVSVYLKRGVFDDEIADDMDWRRSGHMPVQGHLKDSNLVTAAPEGPEEMPFRRSGRRLDDSIIMTDDKHNFEGQLMRLTAKPPDARRMEQYSSTAEPVTSDLRMQEIMEKYPLGSLEQMKAIQELVNMRRAGAGGGVSRHTVLPPTIPPVNYDAQGRRVMGARPIMGQPEVFPADYDPSMKETYQRMNPARFAVPDESIRDPANWFLAKNNIPESYKRTMDMVDYENLPASIITRPQPIRMSTEIQRPTRPSVQQPTHTQFVRLKETISNQAFTEKDLDAFRNKLVNEKIDLPRLNKEQFKDSSKEFKSEEDYEDEANKGLPMKRKKRAKRNVIEDITYSSHATSINNQNNNSSESISSTKTTRSVLVSKLKSSSSKNVFGESSSTLAIASISPLLTGETSSIMITRLSLQ</sequence>
<feature type="transmembrane region" description="Helical" evidence="1">
    <location>
        <begin position="21"/>
        <end position="47"/>
    </location>
</feature>
<gene>
    <name evidence="2" type="ORF">ABMA27_016489</name>
</gene>